<dbReference type="AlphaFoldDB" id="U4LV61"/>
<evidence type="ECO:0000313" key="1">
    <source>
        <dbReference type="EMBL" id="CCX34292.1"/>
    </source>
</evidence>
<dbReference type="Proteomes" id="UP000018144">
    <property type="component" value="Unassembled WGS sequence"/>
</dbReference>
<dbReference type="STRING" id="1076935.U4LV61"/>
<sequence length="220" mass="24588">MASLSDREAKACESNPIRDALDAFRLDFRSKFDSVDLKDITDRFIKQLLAKLHPLSATMQLPSRQSPQSLFDDLSGLFPRFSSGPLNVEGTALLLEKVINQAPDHDIWCAVYDLVTPTTPPITPRVTISSVPDTPHSFGSGTVHNTDEGRKYMDAVIENEMKHHIHLDLLEFFTAFFDSVNGLPHLVDVVFARCWLCDSYMDSKPPAQPLLESLTSDSQL</sequence>
<dbReference type="OMA" id="AYIMECT"/>
<name>U4LV61_PYROM</name>
<dbReference type="OrthoDB" id="5584477at2759"/>
<gene>
    <name evidence="1" type="ORF">PCON_03485</name>
</gene>
<reference evidence="1 2" key="1">
    <citation type="journal article" date="2013" name="PLoS Genet.">
        <title>The genome and development-dependent transcriptomes of Pyronema confluens: a window into fungal evolution.</title>
        <authorList>
            <person name="Traeger S."/>
            <person name="Altegoer F."/>
            <person name="Freitag M."/>
            <person name="Gabaldon T."/>
            <person name="Kempken F."/>
            <person name="Kumar A."/>
            <person name="Marcet-Houben M."/>
            <person name="Poggeler S."/>
            <person name="Stajich J.E."/>
            <person name="Nowrousian M."/>
        </authorList>
    </citation>
    <scope>NUCLEOTIDE SEQUENCE [LARGE SCALE GENOMIC DNA]</scope>
    <source>
        <strain evidence="2">CBS 100304</strain>
        <tissue evidence="1">Vegetative mycelium</tissue>
    </source>
</reference>
<keyword evidence="2" id="KW-1185">Reference proteome</keyword>
<protein>
    <submittedName>
        <fullName evidence="1">Uncharacterized protein</fullName>
    </submittedName>
</protein>
<proteinExistence type="predicted"/>
<dbReference type="EMBL" id="HF936511">
    <property type="protein sequence ID" value="CCX34292.1"/>
    <property type="molecule type" value="Genomic_DNA"/>
</dbReference>
<accession>U4LV61</accession>
<organism evidence="1 2">
    <name type="scientific">Pyronema omphalodes (strain CBS 100304)</name>
    <name type="common">Pyronema confluens</name>
    <dbReference type="NCBI Taxonomy" id="1076935"/>
    <lineage>
        <taxon>Eukaryota</taxon>
        <taxon>Fungi</taxon>
        <taxon>Dikarya</taxon>
        <taxon>Ascomycota</taxon>
        <taxon>Pezizomycotina</taxon>
        <taxon>Pezizomycetes</taxon>
        <taxon>Pezizales</taxon>
        <taxon>Pyronemataceae</taxon>
        <taxon>Pyronema</taxon>
    </lineage>
</organism>
<evidence type="ECO:0000313" key="2">
    <source>
        <dbReference type="Proteomes" id="UP000018144"/>
    </source>
</evidence>